<organism evidence="9 10">
    <name type="scientific">Pseudothermotoga lettingae (strain ATCC BAA-301 / DSM 14385 / NBRC 107922 / TMO)</name>
    <name type="common">Thermotoga lettingae</name>
    <dbReference type="NCBI Taxonomy" id="416591"/>
    <lineage>
        <taxon>Bacteria</taxon>
        <taxon>Thermotogati</taxon>
        <taxon>Thermotogota</taxon>
        <taxon>Thermotogae</taxon>
        <taxon>Thermotogales</taxon>
        <taxon>Thermotogaceae</taxon>
        <taxon>Pseudothermotoga</taxon>
    </lineage>
</organism>
<dbReference type="AlphaFoldDB" id="A8F743"/>
<dbReference type="OrthoDB" id="9784538at2"/>
<dbReference type="GO" id="GO:0022857">
    <property type="term" value="F:transmembrane transporter activity"/>
    <property type="evidence" value="ECO:0007669"/>
    <property type="project" value="InterPro"/>
</dbReference>
<keyword evidence="10" id="KW-1185">Reference proteome</keyword>
<evidence type="ECO:0000313" key="10">
    <source>
        <dbReference type="Proteomes" id="UP000002016"/>
    </source>
</evidence>
<keyword evidence="4" id="KW-0997">Cell inner membrane</keyword>
<evidence type="ECO:0000256" key="6">
    <source>
        <dbReference type="ARBA" id="ARBA00022989"/>
    </source>
</evidence>
<gene>
    <name evidence="9" type="ordered locus">Tlet_1421</name>
</gene>
<reference evidence="9 10" key="1">
    <citation type="submission" date="2007-08" db="EMBL/GenBank/DDBJ databases">
        <title>Complete sequence of Thermotoga lettingae TMO.</title>
        <authorList>
            <consortium name="US DOE Joint Genome Institute"/>
            <person name="Copeland A."/>
            <person name="Lucas S."/>
            <person name="Lapidus A."/>
            <person name="Barry K."/>
            <person name="Glavina del Rio T."/>
            <person name="Dalin E."/>
            <person name="Tice H."/>
            <person name="Pitluck S."/>
            <person name="Foster B."/>
            <person name="Bruce D."/>
            <person name="Schmutz J."/>
            <person name="Larimer F."/>
            <person name="Land M."/>
            <person name="Hauser L."/>
            <person name="Kyrpides N."/>
            <person name="Mikhailova N."/>
            <person name="Nelson K."/>
            <person name="Gogarten J.P."/>
            <person name="Noll K."/>
            <person name="Richardson P."/>
        </authorList>
    </citation>
    <scope>NUCLEOTIDE SEQUENCE [LARGE SCALE GENOMIC DNA]</scope>
    <source>
        <strain evidence="10">ATCC BAA-301 / DSM 14385 / NBRC 107922 / TMO</strain>
    </source>
</reference>
<evidence type="ECO:0000256" key="8">
    <source>
        <dbReference type="SAM" id="Phobius"/>
    </source>
</evidence>
<dbReference type="CDD" id="cd06579">
    <property type="entry name" value="TM_PBP1_transp_AraH_like"/>
    <property type="match status" value="1"/>
</dbReference>
<protein>
    <submittedName>
        <fullName evidence="9">Inner-membrane translocator</fullName>
    </submittedName>
</protein>
<feature type="transmembrane region" description="Helical" evidence="8">
    <location>
        <begin position="232"/>
        <end position="251"/>
    </location>
</feature>
<reference evidence="9 10" key="2">
    <citation type="journal article" date="2009" name="Proc. Natl. Acad. Sci. U.S.A.">
        <title>On the chimeric nature, thermophilic origin, and phylogenetic placement of the Thermotogales.</title>
        <authorList>
            <person name="Zhaxybayeva O."/>
            <person name="Swithers K.S."/>
            <person name="Lapierre P."/>
            <person name="Fournier G.P."/>
            <person name="Bickhart D.M."/>
            <person name="DeBoy R.T."/>
            <person name="Nelson K.E."/>
            <person name="Nesbo C.L."/>
            <person name="Doolittle W.F."/>
            <person name="Gogarten J.P."/>
            <person name="Noll K.M."/>
        </authorList>
    </citation>
    <scope>NUCLEOTIDE SEQUENCE [LARGE SCALE GENOMIC DNA]</scope>
    <source>
        <strain evidence="10">ATCC BAA-301 / DSM 14385 / NBRC 107922 / TMO</strain>
    </source>
</reference>
<feature type="transmembrane region" description="Helical" evidence="8">
    <location>
        <begin position="107"/>
        <end position="132"/>
    </location>
</feature>
<keyword evidence="2" id="KW-0813">Transport</keyword>
<accession>A8F743</accession>
<proteinExistence type="predicted"/>
<evidence type="ECO:0000256" key="4">
    <source>
        <dbReference type="ARBA" id="ARBA00022519"/>
    </source>
</evidence>
<dbReference type="PANTHER" id="PTHR32196:SF21">
    <property type="entry name" value="ABC TRANSPORTER PERMEASE PROTEIN YPHD-RELATED"/>
    <property type="match status" value="1"/>
</dbReference>
<keyword evidence="7 8" id="KW-0472">Membrane</keyword>
<feature type="transmembrane region" description="Helical" evidence="8">
    <location>
        <begin position="20"/>
        <end position="38"/>
    </location>
</feature>
<feature type="transmembrane region" description="Helical" evidence="8">
    <location>
        <begin position="139"/>
        <end position="157"/>
    </location>
</feature>
<evidence type="ECO:0000256" key="7">
    <source>
        <dbReference type="ARBA" id="ARBA00023136"/>
    </source>
</evidence>
<evidence type="ECO:0000256" key="1">
    <source>
        <dbReference type="ARBA" id="ARBA00004651"/>
    </source>
</evidence>
<dbReference type="KEGG" id="tle:Tlet_1421"/>
<evidence type="ECO:0000256" key="3">
    <source>
        <dbReference type="ARBA" id="ARBA00022475"/>
    </source>
</evidence>
<keyword evidence="3" id="KW-1003">Cell membrane</keyword>
<evidence type="ECO:0000256" key="2">
    <source>
        <dbReference type="ARBA" id="ARBA00022448"/>
    </source>
</evidence>
<feature type="transmembrane region" description="Helical" evidence="8">
    <location>
        <begin position="177"/>
        <end position="198"/>
    </location>
</feature>
<feature type="transmembrane region" description="Helical" evidence="8">
    <location>
        <begin position="315"/>
        <end position="331"/>
    </location>
</feature>
<dbReference type="GO" id="GO:0005886">
    <property type="term" value="C:plasma membrane"/>
    <property type="evidence" value="ECO:0007669"/>
    <property type="project" value="UniProtKB-SubCell"/>
</dbReference>
<dbReference type="Proteomes" id="UP000002016">
    <property type="component" value="Chromosome"/>
</dbReference>
<dbReference type="STRING" id="416591.Tlet_1421"/>
<keyword evidence="6 8" id="KW-1133">Transmembrane helix</keyword>
<comment type="subcellular location">
    <subcellularLocation>
        <location evidence="1">Cell membrane</location>
        <topology evidence="1">Multi-pass membrane protein</topology>
    </subcellularLocation>
</comment>
<dbReference type="RefSeq" id="WP_012003453.1">
    <property type="nucleotide sequence ID" value="NC_009828.1"/>
</dbReference>
<keyword evidence="5 8" id="KW-0812">Transmembrane</keyword>
<sequence>MKSSMSGNTTRARRMFVDKYNVFLIVILAIVIFVFGLSTKRFLSVRNFSVIVSQSAEIGLMGLGMGLVTMVNGVDLSVNDTANLSALIAGLFLKAISQNFSSISAPFFILITVLIAISIGFACGSLNGLLVGYLRIPPILATLGTLTLYRGISAGITRGKRLAGFPSEFSLIGRGQIFGIPTPFVILLICGVIIHFVIEYTKVGYKIRMVGTNPNAARFSGIPDKSITMKTYIMSGILCSVAGIIIMSRTGSVAYEYGTQTYTLLSLAIVALANVSPGFGSMVSLILATVILQTLSTGFYALLMTSPRGSFFKDLFWGAFLVVVLIVRRIAQRIGINIKGNS</sequence>
<dbReference type="EMBL" id="CP000812">
    <property type="protein sequence ID" value="ABV33977.1"/>
    <property type="molecule type" value="Genomic_DNA"/>
</dbReference>
<dbReference type="HOGENOM" id="CLU_028880_0_0_0"/>
<name>A8F743_PSELT</name>
<evidence type="ECO:0000256" key="5">
    <source>
        <dbReference type="ARBA" id="ARBA00022692"/>
    </source>
</evidence>
<feature type="transmembrane region" description="Helical" evidence="8">
    <location>
        <begin position="257"/>
        <end position="275"/>
    </location>
</feature>
<feature type="transmembrane region" description="Helical" evidence="8">
    <location>
        <begin position="282"/>
        <end position="303"/>
    </location>
</feature>
<dbReference type="Pfam" id="PF02653">
    <property type="entry name" value="BPD_transp_2"/>
    <property type="match status" value="1"/>
</dbReference>
<dbReference type="InterPro" id="IPR001851">
    <property type="entry name" value="ABC_transp_permease"/>
</dbReference>
<dbReference type="PANTHER" id="PTHR32196">
    <property type="entry name" value="ABC TRANSPORTER PERMEASE PROTEIN YPHD-RELATED-RELATED"/>
    <property type="match status" value="1"/>
</dbReference>
<dbReference type="eggNOG" id="COG1172">
    <property type="taxonomic scope" value="Bacteria"/>
</dbReference>
<evidence type="ECO:0000313" key="9">
    <source>
        <dbReference type="EMBL" id="ABV33977.1"/>
    </source>
</evidence>